<dbReference type="Proteomes" id="UP000247409">
    <property type="component" value="Unassembled WGS sequence"/>
</dbReference>
<evidence type="ECO:0000256" key="1">
    <source>
        <dbReference type="SAM" id="MobiDB-lite"/>
    </source>
</evidence>
<feature type="compositionally biased region" description="Polar residues" evidence="1">
    <location>
        <begin position="258"/>
        <end position="267"/>
    </location>
</feature>
<feature type="compositionally biased region" description="Polar residues" evidence="1">
    <location>
        <begin position="67"/>
        <end position="79"/>
    </location>
</feature>
<proteinExistence type="predicted"/>
<dbReference type="EMBL" id="NBIV01000339">
    <property type="protein sequence ID" value="PXF40229.1"/>
    <property type="molecule type" value="Genomic_DNA"/>
</dbReference>
<feature type="region of interest" description="Disordered" evidence="1">
    <location>
        <begin position="244"/>
        <end position="300"/>
    </location>
</feature>
<reference evidence="2 3" key="1">
    <citation type="journal article" date="2018" name="Mol. Biol. Evol.">
        <title>Analysis of the draft genome of the red seaweed Gracilariopsis chorda provides insights into genome size evolution in Rhodophyta.</title>
        <authorList>
            <person name="Lee J."/>
            <person name="Yang E.C."/>
            <person name="Graf L."/>
            <person name="Yang J.H."/>
            <person name="Qiu H."/>
            <person name="Zel Zion U."/>
            <person name="Chan C.X."/>
            <person name="Stephens T.G."/>
            <person name="Weber A.P.M."/>
            <person name="Boo G.H."/>
            <person name="Boo S.M."/>
            <person name="Kim K.M."/>
            <person name="Shin Y."/>
            <person name="Jung M."/>
            <person name="Lee S.J."/>
            <person name="Yim H.S."/>
            <person name="Lee J.H."/>
            <person name="Bhattacharya D."/>
            <person name="Yoon H.S."/>
        </authorList>
    </citation>
    <scope>NUCLEOTIDE SEQUENCE [LARGE SCALE GENOMIC DNA]</scope>
    <source>
        <strain evidence="2 3">SKKU-2015</strain>
        <tissue evidence="2">Whole body</tissue>
    </source>
</reference>
<keyword evidence="3" id="KW-1185">Reference proteome</keyword>
<accession>A0A2V3IDR3</accession>
<evidence type="ECO:0000313" key="3">
    <source>
        <dbReference type="Proteomes" id="UP000247409"/>
    </source>
</evidence>
<dbReference type="AlphaFoldDB" id="A0A2V3IDR3"/>
<feature type="region of interest" description="Disordered" evidence="1">
    <location>
        <begin position="67"/>
        <end position="90"/>
    </location>
</feature>
<evidence type="ECO:0000313" key="2">
    <source>
        <dbReference type="EMBL" id="PXF40229.1"/>
    </source>
</evidence>
<protein>
    <submittedName>
        <fullName evidence="2">Uncharacterized protein</fullName>
    </submittedName>
</protein>
<name>A0A2V3IDR3_9FLOR</name>
<organism evidence="2 3">
    <name type="scientific">Gracilariopsis chorda</name>
    <dbReference type="NCBI Taxonomy" id="448386"/>
    <lineage>
        <taxon>Eukaryota</taxon>
        <taxon>Rhodophyta</taxon>
        <taxon>Florideophyceae</taxon>
        <taxon>Rhodymeniophycidae</taxon>
        <taxon>Gracilariales</taxon>
        <taxon>Gracilariaceae</taxon>
        <taxon>Gracilariopsis</taxon>
    </lineage>
</organism>
<gene>
    <name evidence="2" type="ORF">BWQ96_10067</name>
</gene>
<comment type="caution">
    <text evidence="2">The sequence shown here is derived from an EMBL/GenBank/DDBJ whole genome shotgun (WGS) entry which is preliminary data.</text>
</comment>
<feature type="compositionally biased region" description="Polar residues" evidence="1">
    <location>
        <begin position="285"/>
        <end position="299"/>
    </location>
</feature>
<sequence length="374" mass="42708">MKPPSSTHRALDDISQLPPQTFLPRGTYDPLRHSAQDYFWYHIEPYFHPICVEDLAVLRHQTISTPRLQLPRSNSQQTDSSEHKPQQQHQSTINSIAAFPLCHRLTAALLDEGKGHTVAAKPVRSSLHAEDTWLGPSPQLLNQFTQIMEQRLRIQLLQLGLLETQQNDPLLTQLRLDHWKLQNLNAANTDAKDQAIVKVTPCLKSQANYRKQKMQDNLIEISYIETMAEKCAKRRFNKLLNQMHPNRHLRPGDPIHQPTKTTHNSSVADKAISKKRKRKAPSSDHPANNQRENNSASHTDQSDILAPHIAHIIWKHGNHASVDQIVSTFVQTLPDLVNDPKEARRRITKCLSASRKSYRFRRTSTGLTYSATKL</sequence>